<accession>A0ABS9TVT7</accession>
<feature type="transmembrane region" description="Helical" evidence="1">
    <location>
        <begin position="12"/>
        <end position="35"/>
    </location>
</feature>
<feature type="transmembrane region" description="Helical" evidence="1">
    <location>
        <begin position="160"/>
        <end position="183"/>
    </location>
</feature>
<feature type="transmembrane region" description="Helical" evidence="1">
    <location>
        <begin position="132"/>
        <end position="154"/>
    </location>
</feature>
<feature type="transmembrane region" description="Helical" evidence="1">
    <location>
        <begin position="41"/>
        <end position="61"/>
    </location>
</feature>
<sequence length="194" mass="19266">MPADSPSPDRAHLWLPVLGRALAALAFGAVTVFWGQPTTAGAAWVVAGYLWLLLAAQAWLLRAERPAPNRASALTALIPYALAACCGIAIVTVPSVGLLAAGGAAALILVGVSDIARAVLARRGPVSGVSPLARDLPITGVVSLGAGILLPFFAGLGPHAILGVAGGGAIITGVLLAIAALTLRHDSTAAARVA</sequence>
<name>A0ABS9TVT7_9MICC</name>
<reference evidence="2 3" key="1">
    <citation type="submission" date="2022-03" db="EMBL/GenBank/DDBJ databases">
        <title>Sinomonas sp. isolated from a soil.</title>
        <authorList>
            <person name="Han J."/>
            <person name="Kim D.-U."/>
        </authorList>
    </citation>
    <scope>NUCLEOTIDE SEQUENCE [LARGE SCALE GENOMIC DNA]</scope>
    <source>
        <strain evidence="2 3">5-5</strain>
    </source>
</reference>
<keyword evidence="1" id="KW-0812">Transmembrane</keyword>
<evidence type="ECO:0000313" key="2">
    <source>
        <dbReference type="EMBL" id="MCH6468485.1"/>
    </source>
</evidence>
<dbReference type="Proteomes" id="UP001202922">
    <property type="component" value="Unassembled WGS sequence"/>
</dbReference>
<feature type="transmembrane region" description="Helical" evidence="1">
    <location>
        <begin position="99"/>
        <end position="120"/>
    </location>
</feature>
<evidence type="ECO:0008006" key="4">
    <source>
        <dbReference type="Google" id="ProtNLM"/>
    </source>
</evidence>
<dbReference type="RefSeq" id="WP_241050237.1">
    <property type="nucleotide sequence ID" value="NZ_JAKZBV010000001.1"/>
</dbReference>
<organism evidence="2 3">
    <name type="scientific">Sinomonas terrae</name>
    <dbReference type="NCBI Taxonomy" id="2908838"/>
    <lineage>
        <taxon>Bacteria</taxon>
        <taxon>Bacillati</taxon>
        <taxon>Actinomycetota</taxon>
        <taxon>Actinomycetes</taxon>
        <taxon>Micrococcales</taxon>
        <taxon>Micrococcaceae</taxon>
        <taxon>Sinomonas</taxon>
    </lineage>
</organism>
<evidence type="ECO:0000256" key="1">
    <source>
        <dbReference type="SAM" id="Phobius"/>
    </source>
</evidence>
<gene>
    <name evidence="2" type="ORF">L0M17_00535</name>
</gene>
<comment type="caution">
    <text evidence="2">The sequence shown here is derived from an EMBL/GenBank/DDBJ whole genome shotgun (WGS) entry which is preliminary data.</text>
</comment>
<protein>
    <recommendedName>
        <fullName evidence="4">Phosphatidate cytidylyltransferase</fullName>
    </recommendedName>
</protein>
<keyword evidence="3" id="KW-1185">Reference proteome</keyword>
<evidence type="ECO:0000313" key="3">
    <source>
        <dbReference type="Proteomes" id="UP001202922"/>
    </source>
</evidence>
<keyword evidence="1" id="KW-0472">Membrane</keyword>
<proteinExistence type="predicted"/>
<keyword evidence="1" id="KW-1133">Transmembrane helix</keyword>
<dbReference type="EMBL" id="JAKZBV010000001">
    <property type="protein sequence ID" value="MCH6468485.1"/>
    <property type="molecule type" value="Genomic_DNA"/>
</dbReference>
<feature type="transmembrane region" description="Helical" evidence="1">
    <location>
        <begin position="73"/>
        <end position="93"/>
    </location>
</feature>